<evidence type="ECO:0000313" key="3">
    <source>
        <dbReference type="Proteomes" id="UP000729402"/>
    </source>
</evidence>
<dbReference type="EMBL" id="JAAALK010000082">
    <property type="protein sequence ID" value="KAG8083803.1"/>
    <property type="molecule type" value="Genomic_DNA"/>
</dbReference>
<organism evidence="2 3">
    <name type="scientific">Zizania palustris</name>
    <name type="common">Northern wild rice</name>
    <dbReference type="NCBI Taxonomy" id="103762"/>
    <lineage>
        <taxon>Eukaryota</taxon>
        <taxon>Viridiplantae</taxon>
        <taxon>Streptophyta</taxon>
        <taxon>Embryophyta</taxon>
        <taxon>Tracheophyta</taxon>
        <taxon>Spermatophyta</taxon>
        <taxon>Magnoliopsida</taxon>
        <taxon>Liliopsida</taxon>
        <taxon>Poales</taxon>
        <taxon>Poaceae</taxon>
        <taxon>BOP clade</taxon>
        <taxon>Oryzoideae</taxon>
        <taxon>Oryzeae</taxon>
        <taxon>Zizaniinae</taxon>
        <taxon>Zizania</taxon>
    </lineage>
</organism>
<dbReference type="Proteomes" id="UP000729402">
    <property type="component" value="Unassembled WGS sequence"/>
</dbReference>
<keyword evidence="3" id="KW-1185">Reference proteome</keyword>
<reference evidence="2" key="1">
    <citation type="journal article" date="2021" name="bioRxiv">
        <title>Whole Genome Assembly and Annotation of Northern Wild Rice, Zizania palustris L., Supports a Whole Genome Duplication in the Zizania Genus.</title>
        <authorList>
            <person name="Haas M."/>
            <person name="Kono T."/>
            <person name="Macchietto M."/>
            <person name="Millas R."/>
            <person name="McGilp L."/>
            <person name="Shao M."/>
            <person name="Duquette J."/>
            <person name="Hirsch C.N."/>
            <person name="Kimball J."/>
        </authorList>
    </citation>
    <scope>NUCLEOTIDE SEQUENCE</scope>
    <source>
        <tissue evidence="2">Fresh leaf tissue</tissue>
    </source>
</reference>
<gene>
    <name evidence="2" type="ORF">GUJ93_ZPchr0010g7398</name>
</gene>
<dbReference type="AlphaFoldDB" id="A0A8J5SZ49"/>
<evidence type="ECO:0000313" key="2">
    <source>
        <dbReference type="EMBL" id="KAG8083803.1"/>
    </source>
</evidence>
<reference evidence="2" key="2">
    <citation type="submission" date="2021-02" db="EMBL/GenBank/DDBJ databases">
        <authorList>
            <person name="Kimball J.A."/>
            <person name="Haas M.W."/>
            <person name="Macchietto M."/>
            <person name="Kono T."/>
            <person name="Duquette J."/>
            <person name="Shao M."/>
        </authorList>
    </citation>
    <scope>NUCLEOTIDE SEQUENCE</scope>
    <source>
        <tissue evidence="2">Fresh leaf tissue</tissue>
    </source>
</reference>
<feature type="region of interest" description="Disordered" evidence="1">
    <location>
        <begin position="1"/>
        <end position="95"/>
    </location>
</feature>
<feature type="compositionally biased region" description="Basic and acidic residues" evidence="1">
    <location>
        <begin position="1"/>
        <end position="12"/>
    </location>
</feature>
<proteinExistence type="predicted"/>
<comment type="caution">
    <text evidence="2">The sequence shown here is derived from an EMBL/GenBank/DDBJ whole genome shotgun (WGS) entry which is preliminary data.</text>
</comment>
<sequence>MAAHRMASDDGSTRASEQPVWHERLACYGGRRPTVGANDDGAQSGEDTPSGVAGHSNGGHDAPTPRGGPNSEVSGLARKTVVDRLHMGQVPAEHQ</sequence>
<accession>A0A8J5SZ49</accession>
<name>A0A8J5SZ49_ZIZPA</name>
<protein>
    <submittedName>
        <fullName evidence="2">Uncharacterized protein</fullName>
    </submittedName>
</protein>
<evidence type="ECO:0000256" key="1">
    <source>
        <dbReference type="SAM" id="MobiDB-lite"/>
    </source>
</evidence>